<dbReference type="RefSeq" id="WP_272985770.1">
    <property type="nucleotide sequence ID" value="NZ_DSFH01000065.1"/>
</dbReference>
<sequence>MSSEEKASEFNEEHPMVPGGELDEETLEALEEALRDMASPVIAEIFVKESCYYCQETIKLLSYFREKSPSVNGKKLFDFVVYDKEKDAEKFKQYGISRTPTVTFVEGRIRYTGIPSGEEIRSLVETIIRISQNDSGLEESSKQTIKSINRKVYIEVIITPSCPYCPYAALLANMIAFESYKSGNKSVIADTVEAYENPDIADKYNVMSVPVIAINGEVAFVGLPYEVDFVEKVKELS</sequence>
<dbReference type="NCBIfam" id="TIGR02187">
    <property type="entry name" value="PDO_seleno_TRX"/>
    <property type="match status" value="1"/>
</dbReference>
<dbReference type="PANTHER" id="PTHR37170:SF1">
    <property type="entry name" value="GLUTAREDOXIN-LIKE PROTEIN"/>
    <property type="match status" value="1"/>
</dbReference>
<comment type="caution">
    <text evidence="4">The sequence shown here is derived from an EMBL/GenBank/DDBJ whole genome shotgun (WGS) entry which is preliminary data.</text>
</comment>
<dbReference type="EMBL" id="DSFH01000065">
    <property type="protein sequence ID" value="HEW64438.1"/>
    <property type="molecule type" value="Genomic_DNA"/>
</dbReference>
<dbReference type="PANTHER" id="PTHR37170">
    <property type="entry name" value="GLUTAREDOXIN-RELATED"/>
    <property type="match status" value="1"/>
</dbReference>
<evidence type="ECO:0000259" key="3">
    <source>
        <dbReference type="Pfam" id="PF13192"/>
    </source>
</evidence>
<dbReference type="Proteomes" id="UP000886076">
    <property type="component" value="Unassembled WGS sequence"/>
</dbReference>
<protein>
    <submittedName>
        <fullName evidence="4">Glutaredoxin</fullName>
    </submittedName>
</protein>
<evidence type="ECO:0000313" key="4">
    <source>
        <dbReference type="EMBL" id="HEW64438.1"/>
    </source>
</evidence>
<dbReference type="InterPro" id="IPR012336">
    <property type="entry name" value="Thioredoxin-like_fold"/>
</dbReference>
<evidence type="ECO:0000256" key="2">
    <source>
        <dbReference type="SAM" id="MobiDB-lite"/>
    </source>
</evidence>
<proteinExistence type="inferred from homology"/>
<name>A0A7C2ZSF5_9CREN</name>
<feature type="domain" description="Thioredoxin-like fold" evidence="3">
    <location>
        <begin position="44"/>
        <end position="125"/>
    </location>
</feature>
<dbReference type="InterPro" id="IPR036249">
    <property type="entry name" value="Thioredoxin-like_sf"/>
</dbReference>
<accession>A0A7C2ZSF5</accession>
<dbReference type="SUPFAM" id="SSF52833">
    <property type="entry name" value="Thioredoxin-like"/>
    <property type="match status" value="2"/>
</dbReference>
<feature type="region of interest" description="Disordered" evidence="2">
    <location>
        <begin position="1"/>
        <end position="20"/>
    </location>
</feature>
<dbReference type="CDD" id="cd02973">
    <property type="entry name" value="TRX_GRX_like"/>
    <property type="match status" value="1"/>
</dbReference>
<gene>
    <name evidence="4" type="ORF">ENO39_05230</name>
</gene>
<evidence type="ECO:0000256" key="1">
    <source>
        <dbReference type="ARBA" id="ARBA00007787"/>
    </source>
</evidence>
<dbReference type="Gene3D" id="3.40.30.10">
    <property type="entry name" value="Glutaredoxin"/>
    <property type="match status" value="2"/>
</dbReference>
<feature type="compositionally biased region" description="Basic and acidic residues" evidence="2">
    <location>
        <begin position="1"/>
        <end position="15"/>
    </location>
</feature>
<dbReference type="Pfam" id="PF13192">
    <property type="entry name" value="Thioredoxin_3"/>
    <property type="match status" value="2"/>
</dbReference>
<dbReference type="InterPro" id="IPR011903">
    <property type="entry name" value="TON_0319-like"/>
</dbReference>
<dbReference type="AlphaFoldDB" id="A0A7C2ZSF5"/>
<comment type="similarity">
    <text evidence="1">Belongs to the glutaredoxin family.</text>
</comment>
<organism evidence="4">
    <name type="scientific">Fervidicoccus fontis</name>
    <dbReference type="NCBI Taxonomy" id="683846"/>
    <lineage>
        <taxon>Archaea</taxon>
        <taxon>Thermoproteota</taxon>
        <taxon>Thermoprotei</taxon>
        <taxon>Fervidicoccales</taxon>
        <taxon>Fervidicoccaceae</taxon>
        <taxon>Fervidicoccus</taxon>
    </lineage>
</organism>
<feature type="domain" description="Thioredoxin-like fold" evidence="3">
    <location>
        <begin position="154"/>
        <end position="232"/>
    </location>
</feature>
<reference evidence="4" key="1">
    <citation type="journal article" date="2020" name="mSystems">
        <title>Genome- and Community-Level Interaction Insights into Carbon Utilization and Element Cycling Functions of Hydrothermarchaeota in Hydrothermal Sediment.</title>
        <authorList>
            <person name="Zhou Z."/>
            <person name="Liu Y."/>
            <person name="Xu W."/>
            <person name="Pan J."/>
            <person name="Luo Z.H."/>
            <person name="Li M."/>
        </authorList>
    </citation>
    <scope>NUCLEOTIDE SEQUENCE [LARGE SCALE GENOMIC DNA]</scope>
    <source>
        <strain evidence="4">SpSt-1261</strain>
    </source>
</reference>